<dbReference type="SUPFAM" id="SSF54593">
    <property type="entry name" value="Glyoxalase/Bleomycin resistance protein/Dihydroxybiphenyl dioxygenase"/>
    <property type="match status" value="1"/>
</dbReference>
<dbReference type="GO" id="GO:0016829">
    <property type="term" value="F:lyase activity"/>
    <property type="evidence" value="ECO:0007669"/>
    <property type="project" value="UniProtKB-KW"/>
</dbReference>
<gene>
    <name evidence="2" type="ORF">H4W30_000156</name>
</gene>
<dbReference type="Gene3D" id="3.10.180.10">
    <property type="entry name" value="2,3-Dihydroxybiphenyl 1,2-Dioxygenase, domain 1"/>
    <property type="match status" value="1"/>
</dbReference>
<protein>
    <submittedName>
        <fullName evidence="2">Enzyme related to lactoylglutathione lyase</fullName>
    </submittedName>
</protein>
<dbReference type="InterPro" id="IPR029068">
    <property type="entry name" value="Glyas_Bleomycin-R_OHBP_Dase"/>
</dbReference>
<organism evidence="2 3">
    <name type="scientific">Amycolatopsis roodepoortensis</name>
    <dbReference type="NCBI Taxonomy" id="700274"/>
    <lineage>
        <taxon>Bacteria</taxon>
        <taxon>Bacillati</taxon>
        <taxon>Actinomycetota</taxon>
        <taxon>Actinomycetes</taxon>
        <taxon>Pseudonocardiales</taxon>
        <taxon>Pseudonocardiaceae</taxon>
        <taxon>Amycolatopsis</taxon>
    </lineage>
</organism>
<proteinExistence type="predicted"/>
<evidence type="ECO:0000313" key="2">
    <source>
        <dbReference type="EMBL" id="MBE1573127.1"/>
    </source>
</evidence>
<dbReference type="PANTHER" id="PTHR35908">
    <property type="entry name" value="HYPOTHETICAL FUSION PROTEIN"/>
    <property type="match status" value="1"/>
</dbReference>
<comment type="caution">
    <text evidence="2">The sequence shown here is derived from an EMBL/GenBank/DDBJ whole genome shotgun (WGS) entry which is preliminary data.</text>
</comment>
<dbReference type="CDD" id="cd06587">
    <property type="entry name" value="VOC"/>
    <property type="match status" value="1"/>
</dbReference>
<evidence type="ECO:0000259" key="1">
    <source>
        <dbReference type="PROSITE" id="PS51819"/>
    </source>
</evidence>
<keyword evidence="2" id="KW-0456">Lyase</keyword>
<dbReference type="InterPro" id="IPR041581">
    <property type="entry name" value="Glyoxalase_6"/>
</dbReference>
<keyword evidence="3" id="KW-1185">Reference proteome</keyword>
<feature type="domain" description="VOC" evidence="1">
    <location>
        <begin position="4"/>
        <end position="116"/>
    </location>
</feature>
<reference evidence="2 3" key="1">
    <citation type="submission" date="2020-10" db="EMBL/GenBank/DDBJ databases">
        <title>Sequencing the genomes of 1000 actinobacteria strains.</title>
        <authorList>
            <person name="Klenk H.-P."/>
        </authorList>
    </citation>
    <scope>NUCLEOTIDE SEQUENCE [LARGE SCALE GENOMIC DNA]</scope>
    <source>
        <strain evidence="2 3">DSM 46661</strain>
    </source>
</reference>
<name>A0ABR9KXP0_9PSEU</name>
<dbReference type="PROSITE" id="PS51819">
    <property type="entry name" value="VOC"/>
    <property type="match status" value="1"/>
</dbReference>
<sequence>MGIELGMITIDCADPRGLAAFWTKALGVEVDQDHGGEFLILRAKKENGPVFAFQRVPEERAGKNRVHMDFGTDDMEKEVERLVGLGAKKLDRHEMPGFAWTVLADPVGNEFCVAAHGG</sequence>
<dbReference type="EMBL" id="JADBEJ010000001">
    <property type="protein sequence ID" value="MBE1573127.1"/>
    <property type="molecule type" value="Genomic_DNA"/>
</dbReference>
<dbReference type="InterPro" id="IPR037523">
    <property type="entry name" value="VOC_core"/>
</dbReference>
<dbReference type="Pfam" id="PF18029">
    <property type="entry name" value="Glyoxalase_6"/>
    <property type="match status" value="1"/>
</dbReference>
<dbReference type="Proteomes" id="UP000656548">
    <property type="component" value="Unassembled WGS sequence"/>
</dbReference>
<accession>A0ABR9KXP0</accession>
<dbReference type="PANTHER" id="PTHR35908:SF1">
    <property type="entry name" value="CONSERVED PROTEIN"/>
    <property type="match status" value="1"/>
</dbReference>
<dbReference type="RefSeq" id="WP_192741019.1">
    <property type="nucleotide sequence ID" value="NZ_JADBEJ010000001.1"/>
</dbReference>
<evidence type="ECO:0000313" key="3">
    <source>
        <dbReference type="Proteomes" id="UP000656548"/>
    </source>
</evidence>